<evidence type="ECO:0000313" key="6">
    <source>
        <dbReference type="Proteomes" id="UP000003994"/>
    </source>
</evidence>
<dbReference type="HOGENOM" id="CLU_026357_0_0_11"/>
<dbReference type="STRING" id="883077.HMPREF9241_00763"/>
<dbReference type="eggNOG" id="COG0389">
    <property type="taxonomic scope" value="Bacteria"/>
</dbReference>
<dbReference type="EMBL" id="AGWQ01000006">
    <property type="protein sequence ID" value="EJZ86138.1"/>
    <property type="molecule type" value="Genomic_DNA"/>
</dbReference>
<name>K0YRU7_9ACTO</name>
<dbReference type="Gene3D" id="3.40.1170.60">
    <property type="match status" value="1"/>
</dbReference>
<dbReference type="AlphaFoldDB" id="K0YRU7"/>
<dbReference type="InterPro" id="IPR043128">
    <property type="entry name" value="Rev_trsase/Diguanyl_cyclase"/>
</dbReference>
<evidence type="ECO:0000259" key="4">
    <source>
        <dbReference type="PROSITE" id="PS50173"/>
    </source>
</evidence>
<dbReference type="Gene3D" id="3.30.70.270">
    <property type="match status" value="1"/>
</dbReference>
<keyword evidence="2" id="KW-0227">DNA damage</keyword>
<dbReference type="InterPro" id="IPR050356">
    <property type="entry name" value="SulA_CellDiv_inhibitor"/>
</dbReference>
<dbReference type="PROSITE" id="PS50173">
    <property type="entry name" value="UMUC"/>
    <property type="match status" value="1"/>
</dbReference>
<evidence type="ECO:0000256" key="3">
    <source>
        <dbReference type="ARBA" id="ARBA00025589"/>
    </source>
</evidence>
<feature type="domain" description="UmuC" evidence="4">
    <location>
        <begin position="1"/>
        <end position="150"/>
    </location>
</feature>
<comment type="caution">
    <text evidence="5">The sequence shown here is derived from an EMBL/GenBank/DDBJ whole genome shotgun (WGS) entry which is preliminary data.</text>
</comment>
<dbReference type="InterPro" id="IPR001126">
    <property type="entry name" value="UmuC"/>
</dbReference>
<dbReference type="CDD" id="cd03468">
    <property type="entry name" value="PolY_like"/>
    <property type="match status" value="1"/>
</dbReference>
<accession>K0YRU7</accession>
<dbReference type="InterPro" id="IPR043502">
    <property type="entry name" value="DNA/RNA_pol_sf"/>
</dbReference>
<dbReference type="SUPFAM" id="SSF56672">
    <property type="entry name" value="DNA/RNA polymerases"/>
    <property type="match status" value="1"/>
</dbReference>
<organism evidence="5 6">
    <name type="scientific">Schaalia turicensis ACS-279-V-Col4</name>
    <dbReference type="NCBI Taxonomy" id="883077"/>
    <lineage>
        <taxon>Bacteria</taxon>
        <taxon>Bacillati</taxon>
        <taxon>Actinomycetota</taxon>
        <taxon>Actinomycetes</taxon>
        <taxon>Actinomycetales</taxon>
        <taxon>Actinomycetaceae</taxon>
        <taxon>Schaalia</taxon>
    </lineage>
</organism>
<evidence type="ECO:0000256" key="1">
    <source>
        <dbReference type="ARBA" id="ARBA00010945"/>
    </source>
</evidence>
<evidence type="ECO:0000313" key="5">
    <source>
        <dbReference type="EMBL" id="EJZ86138.1"/>
    </source>
</evidence>
<dbReference type="GO" id="GO:0006281">
    <property type="term" value="P:DNA repair"/>
    <property type="evidence" value="ECO:0007669"/>
    <property type="project" value="InterPro"/>
</dbReference>
<keyword evidence="6" id="KW-1185">Reference proteome</keyword>
<dbReference type="PATRIC" id="fig|883077.3.peg.771"/>
<comment type="function">
    <text evidence="3">Poorly processive, error-prone DNA polymerase involved in untargeted mutagenesis. Copies undamaged DNA at stalled replication forks, which arise in vivo from mismatched or misaligned primer ends. These misaligned primers can be extended by PolIV. Exhibits no 3'-5' exonuclease (proofreading) activity. May be involved in translesional synthesis, in conjunction with the beta clamp from PolIII.</text>
</comment>
<dbReference type="PANTHER" id="PTHR35369">
    <property type="entry name" value="BLR3025 PROTEIN-RELATED"/>
    <property type="match status" value="1"/>
</dbReference>
<dbReference type="Pfam" id="PF00817">
    <property type="entry name" value="IMS"/>
    <property type="match status" value="1"/>
</dbReference>
<reference evidence="5 6" key="1">
    <citation type="submission" date="2012-07" db="EMBL/GenBank/DDBJ databases">
        <title>The Genome Sequence of Actinomyces turicensis ACS-279-V-COL4.</title>
        <authorList>
            <consortium name="The Broad Institute Genome Sequencing Platform"/>
            <person name="Earl A."/>
            <person name="Ward D."/>
            <person name="Feldgarden M."/>
            <person name="Gevers D."/>
            <person name="Saerens B."/>
            <person name="Vaneechoutte M."/>
            <person name="Walker B."/>
            <person name="Young S.K."/>
            <person name="Zeng Q."/>
            <person name="Gargeya S."/>
            <person name="Fitzgerald M."/>
            <person name="Haas B."/>
            <person name="Abouelleil A."/>
            <person name="Alvarado L."/>
            <person name="Arachchi H.M."/>
            <person name="Berlin A."/>
            <person name="Chapman S.B."/>
            <person name="Goldberg J."/>
            <person name="Griggs A."/>
            <person name="Gujja S."/>
            <person name="Hansen M."/>
            <person name="Howarth C."/>
            <person name="Imamovic A."/>
            <person name="Larimer J."/>
            <person name="McCowen C."/>
            <person name="Montmayeur A."/>
            <person name="Murphy C."/>
            <person name="Neiman D."/>
            <person name="Pearson M."/>
            <person name="Priest M."/>
            <person name="Roberts A."/>
            <person name="Saif S."/>
            <person name="Shea T."/>
            <person name="Sisk P."/>
            <person name="Sykes S."/>
            <person name="Wortman J."/>
            <person name="Nusbaum C."/>
            <person name="Birren B."/>
        </authorList>
    </citation>
    <scope>NUCLEOTIDE SEQUENCE [LARGE SCALE GENOMIC DNA]</scope>
    <source>
        <strain evidence="5 6">ACS-279-V-Col4</strain>
    </source>
</reference>
<dbReference type="RefSeq" id="WP_006680968.1">
    <property type="nucleotide sequence ID" value="NZ_JH815209.1"/>
</dbReference>
<proteinExistence type="inferred from homology"/>
<dbReference type="PANTHER" id="PTHR35369:SF2">
    <property type="entry name" value="BLR3025 PROTEIN"/>
    <property type="match status" value="1"/>
</dbReference>
<dbReference type="Proteomes" id="UP000003994">
    <property type="component" value="Unassembled WGS sequence"/>
</dbReference>
<evidence type="ECO:0000256" key="2">
    <source>
        <dbReference type="ARBA" id="ARBA00022763"/>
    </source>
</evidence>
<sequence>MRSIALWIPDWPVNSLVIDLPPGAPGAVGHRGKIDVVSFSARKHGVRHGMRIETARYLCPELIIVPRDQEREGRSFDAVIEAFESTVAGVMCMRPGMSWAWATPATRWHGSEEAAATAIVDAVAQQVGVEAFVGVAQGVFAATYAARTQRIVTDQEMPSFLASIPVRYILEFLDGKEKEQATQDIELLATLGVHTCGQLKDLGKGQIYARFGSNADIYWKLSEGHDVFVPTMESAYSDRSVTVECETSDNNVDTLLFPLRRAIGQLSQELRANGLVTDALNVSIEGPNQCVRERTWSGVGDLDPSRVLDKVRYQLQGWVNLFPVTEADSHAPLTITLTALAPYQSRVSGPLWGGDSNSDGVERSIDRVQSLLGMNGVVSIHRQGGWDPRERIAFVPWNTPSFLTPEAGEWEGKIDMSPQTLLSVPLPARLNDSSSSPIHVTQRGVLSEEPAWISVPKNKRDAQSCMDYHGIVDPSAPQSIRISRGPWVIRGNWWDDSSPARAYLRVITGQGRDLLLVYTDKQWWVEGVFSAESDGER</sequence>
<protein>
    <recommendedName>
        <fullName evidence="4">UmuC domain-containing protein</fullName>
    </recommendedName>
</protein>
<gene>
    <name evidence="5" type="ORF">HMPREF9241_00763</name>
</gene>
<comment type="similarity">
    <text evidence="1">Belongs to the DNA polymerase type-Y family.</text>
</comment>